<dbReference type="Gene3D" id="3.40.50.1820">
    <property type="entry name" value="alpha/beta hydrolase"/>
    <property type="match status" value="1"/>
</dbReference>
<protein>
    <submittedName>
        <fullName evidence="2">Dimodular nonribosomal peptide synthase</fullName>
    </submittedName>
</protein>
<dbReference type="InterPro" id="IPR001031">
    <property type="entry name" value="Thioesterase"/>
</dbReference>
<dbReference type="AlphaFoldDB" id="A0A3E2MU33"/>
<name>A0A3E2MU33_MYCMR</name>
<evidence type="ECO:0000313" key="3">
    <source>
        <dbReference type="Proteomes" id="UP000257451"/>
    </source>
</evidence>
<proteinExistence type="predicted"/>
<dbReference type="Pfam" id="PF00975">
    <property type="entry name" value="Thioesterase"/>
    <property type="match status" value="1"/>
</dbReference>
<comment type="caution">
    <text evidence="2">The sequence shown here is derived from an EMBL/GenBank/DDBJ whole genome shotgun (WGS) entry which is preliminary data.</text>
</comment>
<organism evidence="2 3">
    <name type="scientific">Mycobacterium marinum</name>
    <dbReference type="NCBI Taxonomy" id="1781"/>
    <lineage>
        <taxon>Bacteria</taxon>
        <taxon>Bacillati</taxon>
        <taxon>Actinomycetota</taxon>
        <taxon>Actinomycetes</taxon>
        <taxon>Mycobacteriales</taxon>
        <taxon>Mycobacteriaceae</taxon>
        <taxon>Mycobacterium</taxon>
        <taxon>Mycobacterium ulcerans group</taxon>
    </lineage>
</organism>
<evidence type="ECO:0000313" key="2">
    <source>
        <dbReference type="EMBL" id="RFZ39432.1"/>
    </source>
</evidence>
<dbReference type="EMBL" id="PEDF01000105">
    <property type="protein sequence ID" value="RFZ39432.1"/>
    <property type="molecule type" value="Genomic_DNA"/>
</dbReference>
<gene>
    <name evidence="2" type="primary">dhbF_11</name>
    <name evidence="2" type="ORF">DAVIS_03324</name>
</gene>
<dbReference type="Proteomes" id="UP000257451">
    <property type="component" value="Unassembled WGS sequence"/>
</dbReference>
<accession>A0A3E2MU33</accession>
<reference evidence="2 3" key="1">
    <citation type="journal article" date="2018" name="Sci. Rep.">
        <title>Extensive genomic diversity among Mycobacterium marinum strains revealed by whole genome sequencing.</title>
        <authorList>
            <person name="Das S."/>
            <person name="Pettersson B.M."/>
            <person name="Behra P.R."/>
            <person name="Mallick A."/>
            <person name="Cheramie M."/>
            <person name="Ramesh M."/>
            <person name="Shirreff L."/>
            <person name="DuCote T."/>
            <person name="Dasgupta S."/>
            <person name="Ennis D.G."/>
            <person name="Kirsebom L.A."/>
        </authorList>
    </citation>
    <scope>NUCLEOTIDE SEQUENCE [LARGE SCALE GENOMIC DNA]</scope>
    <source>
        <strain evidence="2 3">Davis1</strain>
    </source>
</reference>
<sequence>MRVVAAINTTLNTDVAVRVLFEAPTVCALAQKLSAPESSVEIVPVEVLQDGCGLPLFCLPPGGGISWAYRNLGPYLDCPIVGLQQIHDGPESVRELARAYADAIQTYDPEGPYQLLGWSFGGVTAHQVAVELQQRGAVVVRLIALDPILIRDASTATAVSESDVLEAILQAVGVAAEQYCRPLTYSQAQTLIQQEVDAEFALPSRRLVQIMVANANTNLRLNAQHQPGIFAGRMVLFSAQPARSGADLQQCWRQYVAGEVTEYAVNCTHEELLNPAALKTFGDLIRAALDQP</sequence>
<dbReference type="InterPro" id="IPR029058">
    <property type="entry name" value="AB_hydrolase_fold"/>
</dbReference>
<dbReference type="SUPFAM" id="SSF53474">
    <property type="entry name" value="alpha/beta-Hydrolases"/>
    <property type="match status" value="1"/>
</dbReference>
<evidence type="ECO:0000259" key="1">
    <source>
        <dbReference type="Pfam" id="PF00975"/>
    </source>
</evidence>
<feature type="domain" description="Thioesterase" evidence="1">
    <location>
        <begin position="55"/>
        <end position="276"/>
    </location>
</feature>